<keyword evidence="1" id="KW-0732">Signal</keyword>
<dbReference type="EMBL" id="CP099583">
    <property type="protein sequence ID" value="USS43782.1"/>
    <property type="molecule type" value="Genomic_DNA"/>
</dbReference>
<proteinExistence type="predicted"/>
<evidence type="ECO:0000313" key="4">
    <source>
        <dbReference type="EMBL" id="USS43782.1"/>
    </source>
</evidence>
<dbReference type="RefSeq" id="WP_012733710.1">
    <property type="nucleotide sequence ID" value="NZ_CP021075.1"/>
</dbReference>
<evidence type="ECO:0000313" key="6">
    <source>
        <dbReference type="Proteomes" id="UP001056386"/>
    </source>
</evidence>
<sequence>MALRLALLAAALLAAAPLAAAPPAGAANCVDDVPSARLIGAGQFCILGICLYDAQLWAALSPGALDTPFALSLTYRHDVKGARLVSTGMDEIERLAPGPLPEATRAAWRADMARAFSDVSRGDVLCGVYLPGQGARFYTNGQLTAEVADPQFARAFFGIWFDPRTRAASLRRHLLGGEAR</sequence>
<dbReference type="Proteomes" id="UP000594892">
    <property type="component" value="Chromosome 1"/>
</dbReference>
<gene>
    <name evidence="3" type="ORF">I6H06_00170</name>
    <name evidence="4" type="ORF">NFI99_04880</name>
</gene>
<evidence type="ECO:0000259" key="2">
    <source>
        <dbReference type="Pfam" id="PF16036"/>
    </source>
</evidence>
<keyword evidence="3" id="KW-0413">Isomerase</keyword>
<dbReference type="Proteomes" id="UP001056386">
    <property type="component" value="Chromosome 2"/>
</dbReference>
<organism evidence="3 5">
    <name type="scientific">Burkholderia glumae</name>
    <name type="common">Pseudomonas glumae</name>
    <dbReference type="NCBI Taxonomy" id="337"/>
    <lineage>
        <taxon>Bacteria</taxon>
        <taxon>Pseudomonadati</taxon>
        <taxon>Pseudomonadota</taxon>
        <taxon>Betaproteobacteria</taxon>
        <taxon>Burkholderiales</taxon>
        <taxon>Burkholderiaceae</taxon>
        <taxon>Burkholderia</taxon>
    </lineage>
</organism>
<name>A0AAP9XZ48_BURGL</name>
<dbReference type="Pfam" id="PF16036">
    <property type="entry name" value="Chalcone_3"/>
    <property type="match status" value="1"/>
</dbReference>
<protein>
    <submittedName>
        <fullName evidence="3">Chalcone isomerase family protein</fullName>
    </submittedName>
</protein>
<feature type="domain" description="Chalcone isomerase" evidence="2">
    <location>
        <begin position="71"/>
        <end position="176"/>
    </location>
</feature>
<evidence type="ECO:0000313" key="5">
    <source>
        <dbReference type="Proteomes" id="UP000594892"/>
    </source>
</evidence>
<feature type="signal peptide" evidence="1">
    <location>
        <begin position="1"/>
        <end position="26"/>
    </location>
</feature>
<dbReference type="InterPro" id="IPR016087">
    <property type="entry name" value="Chalcone_isomerase"/>
</dbReference>
<accession>A0AAP9XZ48</accession>
<reference evidence="4" key="2">
    <citation type="submission" date="2022-06" db="EMBL/GenBank/DDBJ databases">
        <title>Draft genome sequence of Burkholderia glumae strain GR20004 isolated from rice panicle showing bacterial panicle blight.</title>
        <authorList>
            <person name="Choi S.Y."/>
            <person name="Lee Y.H."/>
        </authorList>
    </citation>
    <scope>NUCLEOTIDE SEQUENCE</scope>
    <source>
        <strain evidence="4">GR20004</strain>
    </source>
</reference>
<evidence type="ECO:0000313" key="3">
    <source>
        <dbReference type="EMBL" id="QPQ90242.1"/>
    </source>
</evidence>
<keyword evidence="6" id="KW-1185">Reference proteome</keyword>
<dbReference type="EMBL" id="CP065600">
    <property type="protein sequence ID" value="QPQ90242.1"/>
    <property type="molecule type" value="Genomic_DNA"/>
</dbReference>
<feature type="chain" id="PRO_5042965345" evidence="1">
    <location>
        <begin position="27"/>
        <end position="180"/>
    </location>
</feature>
<dbReference type="GO" id="GO:0016853">
    <property type="term" value="F:isomerase activity"/>
    <property type="evidence" value="ECO:0007669"/>
    <property type="project" value="UniProtKB-KW"/>
</dbReference>
<reference evidence="3 5" key="1">
    <citation type="submission" date="2020-12" db="EMBL/GenBank/DDBJ databases">
        <title>FDA dAtabase for Regulatory Grade micrObial Sequences (FDA-ARGOS): Supporting development and validation of Infectious Disease Dx tests.</title>
        <authorList>
            <person name="Minogue T."/>
            <person name="Wolcott M."/>
            <person name="Wasieloski L."/>
            <person name="Aguilar W."/>
            <person name="Moore D."/>
            <person name="Jaissle J."/>
            <person name="Tallon L."/>
            <person name="Sadzewicz L."/>
            <person name="Zhao X."/>
            <person name="Boylan J."/>
            <person name="Ott S."/>
            <person name="Bowen H."/>
            <person name="Vavikolanu K."/>
            <person name="Mehta A."/>
            <person name="Aluvathingal J."/>
            <person name="Nadendla S."/>
            <person name="Yan Y."/>
            <person name="Sichtig H."/>
        </authorList>
    </citation>
    <scope>NUCLEOTIDE SEQUENCE [LARGE SCALE GENOMIC DNA]</scope>
    <source>
        <strain evidence="3 5">FDAARGOS_949</strain>
    </source>
</reference>
<dbReference type="AlphaFoldDB" id="A0AAP9XZ48"/>
<evidence type="ECO:0000256" key="1">
    <source>
        <dbReference type="SAM" id="SignalP"/>
    </source>
</evidence>
<dbReference type="GeneID" id="45694990"/>